<evidence type="ECO:0000313" key="6">
    <source>
        <dbReference type="EMBL" id="PSB54786.1"/>
    </source>
</evidence>
<dbReference type="InterPro" id="IPR018490">
    <property type="entry name" value="cNMP-bd_dom_sf"/>
</dbReference>
<dbReference type="PANTHER" id="PTHR24567">
    <property type="entry name" value="CRP FAMILY TRANSCRIPTIONAL REGULATORY PROTEIN"/>
    <property type="match status" value="1"/>
</dbReference>
<evidence type="ECO:0000259" key="5">
    <source>
        <dbReference type="PROSITE" id="PS51063"/>
    </source>
</evidence>
<dbReference type="AlphaFoldDB" id="A0A2T1GBR4"/>
<dbReference type="InterPro" id="IPR050397">
    <property type="entry name" value="Env_Response_Regulators"/>
</dbReference>
<evidence type="ECO:0000256" key="1">
    <source>
        <dbReference type="ARBA" id="ARBA00023015"/>
    </source>
</evidence>
<comment type="caution">
    <text evidence="6">The sequence shown here is derived from an EMBL/GenBank/DDBJ whole genome shotgun (WGS) entry which is preliminary data.</text>
</comment>
<evidence type="ECO:0000256" key="3">
    <source>
        <dbReference type="ARBA" id="ARBA00023163"/>
    </source>
</evidence>
<dbReference type="GO" id="GO:0003677">
    <property type="term" value="F:DNA binding"/>
    <property type="evidence" value="ECO:0007669"/>
    <property type="project" value="UniProtKB-KW"/>
</dbReference>
<evidence type="ECO:0000256" key="2">
    <source>
        <dbReference type="ARBA" id="ARBA00023125"/>
    </source>
</evidence>
<dbReference type="InterPro" id="IPR014710">
    <property type="entry name" value="RmlC-like_jellyroll"/>
</dbReference>
<dbReference type="SMART" id="SM00100">
    <property type="entry name" value="cNMP"/>
    <property type="match status" value="1"/>
</dbReference>
<dbReference type="GO" id="GO:0003700">
    <property type="term" value="F:DNA-binding transcription factor activity"/>
    <property type="evidence" value="ECO:0007669"/>
    <property type="project" value="TreeGrafter"/>
</dbReference>
<dbReference type="Pfam" id="PF00027">
    <property type="entry name" value="cNMP_binding"/>
    <property type="match status" value="1"/>
</dbReference>
<keyword evidence="7" id="KW-1185">Reference proteome</keyword>
<dbReference type="CDD" id="cd00038">
    <property type="entry name" value="CAP_ED"/>
    <property type="match status" value="1"/>
</dbReference>
<dbReference type="EMBL" id="PVWO01000233">
    <property type="protein sequence ID" value="PSB54786.1"/>
    <property type="molecule type" value="Genomic_DNA"/>
</dbReference>
<organism evidence="6 7">
    <name type="scientific">Chamaesiphon polymorphus CCALA 037</name>
    <dbReference type="NCBI Taxonomy" id="2107692"/>
    <lineage>
        <taxon>Bacteria</taxon>
        <taxon>Bacillati</taxon>
        <taxon>Cyanobacteriota</taxon>
        <taxon>Cyanophyceae</taxon>
        <taxon>Gomontiellales</taxon>
        <taxon>Chamaesiphonaceae</taxon>
        <taxon>Chamaesiphon</taxon>
    </lineage>
</organism>
<keyword evidence="2" id="KW-0238">DNA-binding</keyword>
<dbReference type="PROSITE" id="PS50042">
    <property type="entry name" value="CNMP_BINDING_3"/>
    <property type="match status" value="1"/>
</dbReference>
<feature type="domain" description="HTH crp-type" evidence="5">
    <location>
        <begin position="134"/>
        <end position="196"/>
    </location>
</feature>
<dbReference type="Gene3D" id="2.60.120.10">
    <property type="entry name" value="Jelly Rolls"/>
    <property type="match status" value="1"/>
</dbReference>
<feature type="domain" description="Cyclic nucleotide-binding" evidence="4">
    <location>
        <begin position="19"/>
        <end position="120"/>
    </location>
</feature>
<gene>
    <name evidence="6" type="ORF">C7B77_17115</name>
</gene>
<dbReference type="InterPro" id="IPR036390">
    <property type="entry name" value="WH_DNA-bd_sf"/>
</dbReference>
<proteinExistence type="predicted"/>
<sequence>MNVLSSKPLLMLLEGAIAYRDLVNGQTLFYQGDRAESVFVVESGKIRLAHFTQAGKVIQHYDVVAGESFAEAALFNSVYDCAAIAQIPSKVLVLPKEILLTTLEQQPTLAMEVMAQLAKRAYDTKVLLHLRSIRSPRDRVLHYLQLVAQSNKVSLKRSFKDIAEEIGIAPEVFSRALSSLEQDGVISRSQRNIDLH</sequence>
<evidence type="ECO:0000259" key="4">
    <source>
        <dbReference type="PROSITE" id="PS50042"/>
    </source>
</evidence>
<dbReference type="RefSeq" id="WP_106307378.1">
    <property type="nucleotide sequence ID" value="NZ_PVWO01000233.1"/>
</dbReference>
<dbReference type="PANTHER" id="PTHR24567:SF74">
    <property type="entry name" value="HTH-TYPE TRANSCRIPTIONAL REGULATOR ARCR"/>
    <property type="match status" value="1"/>
</dbReference>
<dbReference type="SUPFAM" id="SSF51206">
    <property type="entry name" value="cAMP-binding domain-like"/>
    <property type="match status" value="1"/>
</dbReference>
<accession>A0A2T1GBR4</accession>
<protein>
    <submittedName>
        <fullName evidence="6">Crp/Fnr family transcriptional regulator</fullName>
    </submittedName>
</protein>
<keyword evidence="3" id="KW-0804">Transcription</keyword>
<dbReference type="GO" id="GO:0005829">
    <property type="term" value="C:cytosol"/>
    <property type="evidence" value="ECO:0007669"/>
    <property type="project" value="TreeGrafter"/>
</dbReference>
<dbReference type="InterPro" id="IPR000595">
    <property type="entry name" value="cNMP-bd_dom"/>
</dbReference>
<name>A0A2T1GBR4_9CYAN</name>
<dbReference type="Proteomes" id="UP000238937">
    <property type="component" value="Unassembled WGS sequence"/>
</dbReference>
<evidence type="ECO:0000313" key="7">
    <source>
        <dbReference type="Proteomes" id="UP000238937"/>
    </source>
</evidence>
<dbReference type="SUPFAM" id="SSF46785">
    <property type="entry name" value="Winged helix' DNA-binding domain"/>
    <property type="match status" value="1"/>
</dbReference>
<dbReference type="PROSITE" id="PS51063">
    <property type="entry name" value="HTH_CRP_2"/>
    <property type="match status" value="1"/>
</dbReference>
<dbReference type="InterPro" id="IPR012318">
    <property type="entry name" value="HTH_CRP"/>
</dbReference>
<dbReference type="Pfam" id="PF13545">
    <property type="entry name" value="HTH_Crp_2"/>
    <property type="match status" value="1"/>
</dbReference>
<reference evidence="6 7" key="1">
    <citation type="submission" date="2018-03" db="EMBL/GenBank/DDBJ databases">
        <title>The ancient ancestry and fast evolution of plastids.</title>
        <authorList>
            <person name="Moore K.R."/>
            <person name="Magnabosco C."/>
            <person name="Momper L."/>
            <person name="Gold D.A."/>
            <person name="Bosak T."/>
            <person name="Fournier G.P."/>
        </authorList>
    </citation>
    <scope>NUCLEOTIDE SEQUENCE [LARGE SCALE GENOMIC DNA]</scope>
    <source>
        <strain evidence="6 7">CCALA 037</strain>
    </source>
</reference>
<keyword evidence="1" id="KW-0805">Transcription regulation</keyword>
<dbReference type="SMART" id="SM00419">
    <property type="entry name" value="HTH_CRP"/>
    <property type="match status" value="1"/>
</dbReference>
<dbReference type="OrthoDB" id="571714at2"/>